<dbReference type="InterPro" id="IPR016181">
    <property type="entry name" value="Acyl_CoA_acyltransferase"/>
</dbReference>
<gene>
    <name evidence="4 5" type="primary">aat</name>
    <name evidence="5" type="ORF">KL771_19175</name>
</gene>
<evidence type="ECO:0000256" key="2">
    <source>
        <dbReference type="ARBA" id="ARBA00022679"/>
    </source>
</evidence>
<dbReference type="FunFam" id="3.40.630.70:FF:000001">
    <property type="entry name" value="Leucyl/phenylalanyl-tRNA--protein transferase"/>
    <property type="match status" value="1"/>
</dbReference>
<dbReference type="InterPro" id="IPR042203">
    <property type="entry name" value="Leu/Phe-tRNA_Trfase_C"/>
</dbReference>
<comment type="catalytic activity">
    <reaction evidence="4">
        <text>N-terminal L-lysyl-[protein] + L-leucyl-tRNA(Leu) = N-terminal L-leucyl-L-lysyl-[protein] + tRNA(Leu) + H(+)</text>
        <dbReference type="Rhea" id="RHEA:12340"/>
        <dbReference type="Rhea" id="RHEA-COMP:9613"/>
        <dbReference type="Rhea" id="RHEA-COMP:9622"/>
        <dbReference type="Rhea" id="RHEA-COMP:12670"/>
        <dbReference type="Rhea" id="RHEA-COMP:12671"/>
        <dbReference type="ChEBI" id="CHEBI:15378"/>
        <dbReference type="ChEBI" id="CHEBI:65249"/>
        <dbReference type="ChEBI" id="CHEBI:78442"/>
        <dbReference type="ChEBI" id="CHEBI:78494"/>
        <dbReference type="ChEBI" id="CHEBI:133043"/>
        <dbReference type="EC" id="2.3.2.6"/>
    </reaction>
</comment>
<dbReference type="Proteomes" id="UP000766595">
    <property type="component" value="Unassembled WGS sequence"/>
</dbReference>
<dbReference type="EMBL" id="JAHHZF010000009">
    <property type="protein sequence ID" value="MBT9291597.1"/>
    <property type="molecule type" value="Genomic_DNA"/>
</dbReference>
<comment type="subcellular location">
    <subcellularLocation>
        <location evidence="4">Cytoplasm</location>
    </subcellularLocation>
</comment>
<dbReference type="GO" id="GO:0008914">
    <property type="term" value="F:leucyl-tRNA--protein transferase activity"/>
    <property type="evidence" value="ECO:0007669"/>
    <property type="project" value="UniProtKB-UniRule"/>
</dbReference>
<sequence>MAGRSGSSVDITPDILLRAYAVGIFPMAESADDPGLFWVEPERRGIIPLDGFHVGRRLARTVKADKFEIRCDSAFEAVMEGCAAPAPGRRKTWINDRIRELYTALHHLGRAHSVESWMGEELVGGLYGVSLGGAFFGESMFSRETDASKVALVHLVARLKAGGYTLLDTQFVTEHLSGFGAIEVSRREYQRLLERAIVLEADFAALPKTGVTGAEALVRL</sequence>
<dbReference type="InterPro" id="IPR004616">
    <property type="entry name" value="Leu/Phe-tRNA_Trfase"/>
</dbReference>
<comment type="catalytic activity">
    <reaction evidence="4">
        <text>L-phenylalanyl-tRNA(Phe) + an N-terminal L-alpha-aminoacyl-[protein] = an N-terminal L-phenylalanyl-L-alpha-aminoacyl-[protein] + tRNA(Phe)</text>
        <dbReference type="Rhea" id="RHEA:43632"/>
        <dbReference type="Rhea" id="RHEA-COMP:9668"/>
        <dbReference type="Rhea" id="RHEA-COMP:9699"/>
        <dbReference type="Rhea" id="RHEA-COMP:10636"/>
        <dbReference type="Rhea" id="RHEA-COMP:10637"/>
        <dbReference type="ChEBI" id="CHEBI:78442"/>
        <dbReference type="ChEBI" id="CHEBI:78531"/>
        <dbReference type="ChEBI" id="CHEBI:78597"/>
        <dbReference type="ChEBI" id="CHEBI:83561"/>
        <dbReference type="EC" id="2.3.2.6"/>
    </reaction>
</comment>
<dbReference type="GO" id="GO:0005737">
    <property type="term" value="C:cytoplasm"/>
    <property type="evidence" value="ECO:0007669"/>
    <property type="project" value="UniProtKB-SubCell"/>
</dbReference>
<keyword evidence="1 4" id="KW-0963">Cytoplasm</keyword>
<dbReference type="RefSeq" id="WP_261970133.1">
    <property type="nucleotide sequence ID" value="NZ_JAHHZF010000009.1"/>
</dbReference>
<dbReference type="PANTHER" id="PTHR30098:SF2">
    <property type="entry name" value="LEUCYL_PHENYLALANYL-TRNA--PROTEIN TRANSFERASE"/>
    <property type="match status" value="1"/>
</dbReference>
<evidence type="ECO:0000313" key="6">
    <source>
        <dbReference type="Proteomes" id="UP000766595"/>
    </source>
</evidence>
<organism evidence="5 6">
    <name type="scientific">Prosthecodimorpha staleyi</name>
    <dbReference type="NCBI Taxonomy" id="2840188"/>
    <lineage>
        <taxon>Bacteria</taxon>
        <taxon>Pseudomonadati</taxon>
        <taxon>Pseudomonadota</taxon>
        <taxon>Alphaproteobacteria</taxon>
        <taxon>Hyphomicrobiales</taxon>
        <taxon>Ancalomicrobiaceae</taxon>
        <taxon>Prosthecodimorpha</taxon>
    </lineage>
</organism>
<proteinExistence type="inferred from homology"/>
<evidence type="ECO:0000256" key="4">
    <source>
        <dbReference type="HAMAP-Rule" id="MF_00688"/>
    </source>
</evidence>
<keyword evidence="3 4" id="KW-0012">Acyltransferase</keyword>
<evidence type="ECO:0000313" key="5">
    <source>
        <dbReference type="EMBL" id="MBT9291597.1"/>
    </source>
</evidence>
<dbReference type="SUPFAM" id="SSF55729">
    <property type="entry name" value="Acyl-CoA N-acyltransferases (Nat)"/>
    <property type="match status" value="1"/>
</dbReference>
<evidence type="ECO:0000256" key="3">
    <source>
        <dbReference type="ARBA" id="ARBA00023315"/>
    </source>
</evidence>
<dbReference type="AlphaFoldDB" id="A0A947DAG9"/>
<dbReference type="HAMAP" id="MF_00688">
    <property type="entry name" value="Leu_Phe_trans"/>
    <property type="match status" value="1"/>
</dbReference>
<comment type="function">
    <text evidence="4">Functions in the N-end rule pathway of protein degradation where it conjugates Leu, Phe and, less efficiently, Met from aminoacyl-tRNAs to the N-termini of proteins containing an N-terminal arginine or lysine.</text>
</comment>
<protein>
    <recommendedName>
        <fullName evidence="4">Leucyl/phenylalanyl-tRNA--protein transferase</fullName>
        <ecNumber evidence="4">2.3.2.6</ecNumber>
    </recommendedName>
    <alternativeName>
        <fullName evidence="4">L/F-transferase</fullName>
    </alternativeName>
    <alternativeName>
        <fullName evidence="4">Leucyltransferase</fullName>
    </alternativeName>
    <alternativeName>
        <fullName evidence="4">Phenyalanyltransferase</fullName>
    </alternativeName>
</protein>
<dbReference type="Gene3D" id="3.40.630.70">
    <property type="entry name" value="Leucyl/phenylalanyl-tRNA-protein transferase, C-terminal domain"/>
    <property type="match status" value="1"/>
</dbReference>
<reference evidence="5 6" key="1">
    <citation type="submission" date="2021-06" db="EMBL/GenBank/DDBJ databases">
        <authorList>
            <person name="Grouzdev D.S."/>
            <person name="Koziaeva V."/>
        </authorList>
    </citation>
    <scope>NUCLEOTIDE SEQUENCE [LARGE SCALE GENOMIC DNA]</scope>
    <source>
        <strain evidence="5 6">22</strain>
    </source>
</reference>
<keyword evidence="2 4" id="KW-0808">Transferase</keyword>
<evidence type="ECO:0000256" key="1">
    <source>
        <dbReference type="ARBA" id="ARBA00022490"/>
    </source>
</evidence>
<comment type="catalytic activity">
    <reaction evidence="4">
        <text>N-terminal L-arginyl-[protein] + L-leucyl-tRNA(Leu) = N-terminal L-leucyl-L-arginyl-[protein] + tRNA(Leu) + H(+)</text>
        <dbReference type="Rhea" id="RHEA:50416"/>
        <dbReference type="Rhea" id="RHEA-COMP:9613"/>
        <dbReference type="Rhea" id="RHEA-COMP:9622"/>
        <dbReference type="Rhea" id="RHEA-COMP:12672"/>
        <dbReference type="Rhea" id="RHEA-COMP:12673"/>
        <dbReference type="ChEBI" id="CHEBI:15378"/>
        <dbReference type="ChEBI" id="CHEBI:64719"/>
        <dbReference type="ChEBI" id="CHEBI:78442"/>
        <dbReference type="ChEBI" id="CHEBI:78494"/>
        <dbReference type="ChEBI" id="CHEBI:133044"/>
        <dbReference type="EC" id="2.3.2.6"/>
    </reaction>
</comment>
<dbReference type="GO" id="GO:0030163">
    <property type="term" value="P:protein catabolic process"/>
    <property type="evidence" value="ECO:0007669"/>
    <property type="project" value="UniProtKB-UniRule"/>
</dbReference>
<dbReference type="Pfam" id="PF03588">
    <property type="entry name" value="Leu_Phe_trans"/>
    <property type="match status" value="1"/>
</dbReference>
<dbReference type="PANTHER" id="PTHR30098">
    <property type="entry name" value="LEUCYL/PHENYLALANYL-TRNA--PROTEIN TRANSFERASE"/>
    <property type="match status" value="1"/>
</dbReference>
<dbReference type="NCBIfam" id="TIGR00667">
    <property type="entry name" value="aat"/>
    <property type="match status" value="1"/>
</dbReference>
<accession>A0A947DAG9</accession>
<comment type="similarity">
    <text evidence="4">Belongs to the L/F-transferase family.</text>
</comment>
<dbReference type="EC" id="2.3.2.6" evidence="4"/>
<name>A0A947DAG9_9HYPH</name>
<comment type="caution">
    <text evidence="5">The sequence shown here is derived from an EMBL/GenBank/DDBJ whole genome shotgun (WGS) entry which is preliminary data.</text>
</comment>
<keyword evidence="6" id="KW-1185">Reference proteome</keyword>